<comment type="caution">
    <text evidence="2">The sequence shown here is derived from an EMBL/GenBank/DDBJ whole genome shotgun (WGS) entry which is preliminary data.</text>
</comment>
<evidence type="ECO:0000313" key="2">
    <source>
        <dbReference type="EMBL" id="RJS47647.1"/>
    </source>
</evidence>
<dbReference type="Proteomes" id="UP000276542">
    <property type="component" value="Unassembled WGS sequence"/>
</dbReference>
<dbReference type="Pfam" id="PF11832">
    <property type="entry name" value="DUF3352"/>
    <property type="match status" value="1"/>
</dbReference>
<proteinExistence type="predicted"/>
<organism evidence="2 3">
    <name type="scientific">Nocardioides cavernaquae</name>
    <dbReference type="NCBI Taxonomy" id="2321396"/>
    <lineage>
        <taxon>Bacteria</taxon>
        <taxon>Bacillati</taxon>
        <taxon>Actinomycetota</taxon>
        <taxon>Actinomycetes</taxon>
        <taxon>Propionibacteriales</taxon>
        <taxon>Nocardioidaceae</taxon>
        <taxon>Nocardioides</taxon>
    </lineage>
</organism>
<dbReference type="EMBL" id="QYRP01000002">
    <property type="protein sequence ID" value="RJS47647.1"/>
    <property type="molecule type" value="Genomic_DNA"/>
</dbReference>
<evidence type="ECO:0000313" key="3">
    <source>
        <dbReference type="Proteomes" id="UP000276542"/>
    </source>
</evidence>
<gene>
    <name evidence="2" type="ORF">D4739_16460</name>
</gene>
<sequence>MSDVIPPDASAPEPTTVIEEPQPKGRKRIALAAGGAVLVAAVAGGGAWAYQAWTQQGDQPAEALPASTTLGYAAIDLDPTGEQKIEAVRVLNKFPAFKDELDLGTKDDIREKVFEAMQKDGLCKDLDFSKDVDGWLGDRYAIAAIDQGKDKTPAPVFVLQVKDAAKAESGLKKVASCMAEDSEESGEEGGYAVSGDWAIIAETEAIAKDVVKDAEKAPLSDDEDFQRWIDAAGDPGIMSLYAAPEAAKVAFDAFAADMPASDLPAEAKKFVDDFKGAGGSVRISDGSLEAEFAMEQPEDAVTGKLSKDGTLAASSLPATTAAMFGLALPDGWVEKALDANGSMLEEESGMSTDDLVKMIEQETGLSVPEDIETLTGESLALAIDADFDADAIMQGDFTAIPVGLKIKGDPKAIEKVIDKLRAAGAKYDMPRNFVVSKTSGDYVVVTINAKYADKLAAEKGLGDTDLFEKVVPKDEDATGVFFINFDAGSHWLDNLLSDLGAPDEIVDNVKPLQGIGVSGWADGDVGHSLLTVTTE</sequence>
<accession>A0A3A5HIS2</accession>
<protein>
    <submittedName>
        <fullName evidence="2">DUF3352 domain-containing protein</fullName>
    </submittedName>
</protein>
<evidence type="ECO:0000256" key="1">
    <source>
        <dbReference type="SAM" id="MobiDB-lite"/>
    </source>
</evidence>
<reference evidence="3" key="1">
    <citation type="submission" date="2018-09" db="EMBL/GenBank/DDBJ databases">
        <authorList>
            <person name="Zhu H."/>
        </authorList>
    </citation>
    <scope>NUCLEOTIDE SEQUENCE [LARGE SCALE GENOMIC DNA]</scope>
    <source>
        <strain evidence="3">K1W22B-1</strain>
    </source>
</reference>
<dbReference type="AlphaFoldDB" id="A0A3A5HIS2"/>
<dbReference type="OrthoDB" id="5241887at2"/>
<name>A0A3A5HIS2_9ACTN</name>
<dbReference type="RefSeq" id="WP_120061609.1">
    <property type="nucleotide sequence ID" value="NZ_QYRP01000002.1"/>
</dbReference>
<feature type="region of interest" description="Disordered" evidence="1">
    <location>
        <begin position="1"/>
        <end position="23"/>
    </location>
</feature>
<keyword evidence="3" id="KW-1185">Reference proteome</keyword>
<dbReference type="InterPro" id="IPR021787">
    <property type="entry name" value="DUF3352"/>
</dbReference>